<dbReference type="OrthoDB" id="1522997at2"/>
<dbReference type="Proteomes" id="UP000295499">
    <property type="component" value="Unassembled WGS sequence"/>
</dbReference>
<keyword evidence="3 5" id="KW-0560">Oxidoreductase</keyword>
<evidence type="ECO:0000256" key="4">
    <source>
        <dbReference type="ARBA" id="ARBA00023027"/>
    </source>
</evidence>
<dbReference type="PROSITE" id="PS00671">
    <property type="entry name" value="D_2_HYDROXYACID_DH_3"/>
    <property type="match status" value="1"/>
</dbReference>
<dbReference type="EMBL" id="SNWM01000002">
    <property type="protein sequence ID" value="TDO23195.1"/>
    <property type="molecule type" value="Genomic_DNA"/>
</dbReference>
<dbReference type="InterPro" id="IPR006140">
    <property type="entry name" value="D-isomer_DH_NAD-bd"/>
</dbReference>
<dbReference type="InterPro" id="IPR029753">
    <property type="entry name" value="D-isomer_DH_CS"/>
</dbReference>
<gene>
    <name evidence="8" type="ORF">CLV32_2182</name>
</gene>
<dbReference type="InterPro" id="IPR029752">
    <property type="entry name" value="D-isomer_DH_CS1"/>
</dbReference>
<comment type="caution">
    <text evidence="8">The sequence shown here is derived from an EMBL/GenBank/DDBJ whole genome shotgun (WGS) entry which is preliminary data.</text>
</comment>
<proteinExistence type="inferred from homology"/>
<dbReference type="AlphaFoldDB" id="A0A4R6IML6"/>
<organism evidence="8 9">
    <name type="scientific">Pedobacter duraquae</name>
    <dbReference type="NCBI Taxonomy" id="425511"/>
    <lineage>
        <taxon>Bacteria</taxon>
        <taxon>Pseudomonadati</taxon>
        <taxon>Bacteroidota</taxon>
        <taxon>Sphingobacteriia</taxon>
        <taxon>Sphingobacteriales</taxon>
        <taxon>Sphingobacteriaceae</taxon>
        <taxon>Pedobacter</taxon>
    </lineage>
</organism>
<keyword evidence="4" id="KW-0520">NAD</keyword>
<reference evidence="8 9" key="1">
    <citation type="submission" date="2019-03" db="EMBL/GenBank/DDBJ databases">
        <title>Genomic Encyclopedia of Archaeal and Bacterial Type Strains, Phase II (KMG-II): from individual species to whole genera.</title>
        <authorList>
            <person name="Goeker M."/>
        </authorList>
    </citation>
    <scope>NUCLEOTIDE SEQUENCE [LARGE SCALE GENOMIC DNA]</scope>
    <source>
        <strain evidence="8 9">DSM 19034</strain>
    </source>
</reference>
<accession>A0A4R6IML6</accession>
<dbReference type="InterPro" id="IPR036291">
    <property type="entry name" value="NAD(P)-bd_dom_sf"/>
</dbReference>
<dbReference type="GO" id="GO:0008652">
    <property type="term" value="P:amino acid biosynthetic process"/>
    <property type="evidence" value="ECO:0007669"/>
    <property type="project" value="UniProtKB-KW"/>
</dbReference>
<dbReference type="Pfam" id="PF02826">
    <property type="entry name" value="2-Hacid_dh_C"/>
    <property type="match status" value="1"/>
</dbReference>
<protein>
    <submittedName>
        <fullName evidence="8">Phosphoglycerate dehydrogenase-like enzyme</fullName>
    </submittedName>
</protein>
<dbReference type="SUPFAM" id="SSF52283">
    <property type="entry name" value="Formate/glycerate dehydrogenase catalytic domain-like"/>
    <property type="match status" value="1"/>
</dbReference>
<evidence type="ECO:0000313" key="9">
    <source>
        <dbReference type="Proteomes" id="UP000295499"/>
    </source>
</evidence>
<evidence type="ECO:0000256" key="3">
    <source>
        <dbReference type="ARBA" id="ARBA00023002"/>
    </source>
</evidence>
<dbReference type="PANTHER" id="PTHR42789:SF1">
    <property type="entry name" value="D-ISOMER SPECIFIC 2-HYDROXYACID DEHYDROGENASE FAMILY PROTEIN (AFU_ORTHOLOGUE AFUA_6G10090)"/>
    <property type="match status" value="1"/>
</dbReference>
<dbReference type="SUPFAM" id="SSF51735">
    <property type="entry name" value="NAD(P)-binding Rossmann-fold domains"/>
    <property type="match status" value="1"/>
</dbReference>
<name>A0A4R6IML6_9SPHI</name>
<keyword evidence="2" id="KW-0028">Amino-acid biosynthesis</keyword>
<keyword evidence="9" id="KW-1185">Reference proteome</keyword>
<feature type="domain" description="D-isomer specific 2-hydroxyacid dehydrogenase catalytic" evidence="6">
    <location>
        <begin position="25"/>
        <end position="312"/>
    </location>
</feature>
<dbReference type="GO" id="GO:0051287">
    <property type="term" value="F:NAD binding"/>
    <property type="evidence" value="ECO:0007669"/>
    <property type="project" value="InterPro"/>
</dbReference>
<dbReference type="Pfam" id="PF00389">
    <property type="entry name" value="2-Hacid_dh"/>
    <property type="match status" value="1"/>
</dbReference>
<sequence>MDSKLKIAILDDYQNIALAMADWSAITQNADITVFNDHISDQEDLIERLWPFDIISVMRERTPLTKSIFQRLPNLKLVISTGIRNASIDLEAAKEAGVEIRNTGYHWTGAPEVTWALLMAIARKIPQENQSLRSGNWQQTVGTDLFGKTIGIVGLGNIGIKIANYANAFGMHVLAWSPNLTEEKAAEAGAKLATKEVLFNESDFITLHVVLSPRSKDMVTSTDINMMKPSAYLINTSRGPLINEGDLIKALQTERIAGAALDVYDTEPLLADHPFRTLNNVLATPHIGYGTEDTYRIFFTDTVAEILDWIDQH</sequence>
<dbReference type="PROSITE" id="PS00065">
    <property type="entry name" value="D_2_HYDROXYACID_DH_1"/>
    <property type="match status" value="1"/>
</dbReference>
<dbReference type="CDD" id="cd12169">
    <property type="entry name" value="PGDH_like_1"/>
    <property type="match status" value="1"/>
</dbReference>
<evidence type="ECO:0000259" key="6">
    <source>
        <dbReference type="Pfam" id="PF00389"/>
    </source>
</evidence>
<comment type="similarity">
    <text evidence="1 5">Belongs to the D-isomer specific 2-hydroxyacid dehydrogenase family.</text>
</comment>
<dbReference type="InterPro" id="IPR050857">
    <property type="entry name" value="D-2-hydroxyacid_DH"/>
</dbReference>
<dbReference type="PANTHER" id="PTHR42789">
    <property type="entry name" value="D-ISOMER SPECIFIC 2-HYDROXYACID DEHYDROGENASE FAMILY PROTEIN (AFU_ORTHOLOGUE AFUA_6G10090)"/>
    <property type="match status" value="1"/>
</dbReference>
<dbReference type="Gene3D" id="3.40.50.720">
    <property type="entry name" value="NAD(P)-binding Rossmann-like Domain"/>
    <property type="match status" value="2"/>
</dbReference>
<dbReference type="RefSeq" id="WP_133555182.1">
    <property type="nucleotide sequence ID" value="NZ_SNWM01000002.1"/>
</dbReference>
<feature type="domain" description="D-isomer specific 2-hydroxyacid dehydrogenase NAD-binding" evidence="7">
    <location>
        <begin position="116"/>
        <end position="288"/>
    </location>
</feature>
<dbReference type="GO" id="GO:0016616">
    <property type="term" value="F:oxidoreductase activity, acting on the CH-OH group of donors, NAD or NADP as acceptor"/>
    <property type="evidence" value="ECO:0007669"/>
    <property type="project" value="InterPro"/>
</dbReference>
<evidence type="ECO:0000256" key="1">
    <source>
        <dbReference type="ARBA" id="ARBA00005854"/>
    </source>
</evidence>
<dbReference type="FunFam" id="3.40.50.720:FF:000203">
    <property type="entry name" value="D-3-phosphoglycerate dehydrogenase (SerA)"/>
    <property type="match status" value="1"/>
</dbReference>
<evidence type="ECO:0000259" key="7">
    <source>
        <dbReference type="Pfam" id="PF02826"/>
    </source>
</evidence>
<evidence type="ECO:0000256" key="2">
    <source>
        <dbReference type="ARBA" id="ARBA00022605"/>
    </source>
</evidence>
<evidence type="ECO:0000313" key="8">
    <source>
        <dbReference type="EMBL" id="TDO23195.1"/>
    </source>
</evidence>
<evidence type="ECO:0000256" key="5">
    <source>
        <dbReference type="RuleBase" id="RU003719"/>
    </source>
</evidence>
<dbReference type="InterPro" id="IPR006139">
    <property type="entry name" value="D-isomer_2_OHA_DH_cat_dom"/>
</dbReference>